<feature type="signal peptide" evidence="11">
    <location>
        <begin position="1"/>
        <end position="18"/>
    </location>
</feature>
<comment type="catalytic activity">
    <reaction evidence="1 8">
        <text>Endohydrolysis of (1-&gt;5)-alpha-arabinofuranosidic linkages in (1-&gt;5)-arabinans.</text>
        <dbReference type="EC" id="3.2.1.99"/>
    </reaction>
</comment>
<dbReference type="Proteomes" id="UP000325579">
    <property type="component" value="Unassembled WGS sequence"/>
</dbReference>
<keyword evidence="5 11" id="KW-0732">Signal</keyword>
<dbReference type="UniPathway" id="UPA00667"/>
<dbReference type="InterPro" id="IPR016840">
    <property type="entry name" value="Glyco_hydro_43_endo_a_Ara-ase"/>
</dbReference>
<proteinExistence type="inferred from homology"/>
<evidence type="ECO:0000256" key="6">
    <source>
        <dbReference type="ARBA" id="ARBA00022801"/>
    </source>
</evidence>
<evidence type="ECO:0000256" key="9">
    <source>
        <dbReference type="PIRSR" id="PIRSR606710-1"/>
    </source>
</evidence>
<comment type="pathway">
    <text evidence="2 8">Glycan metabolism; L-arabinan degradation.</text>
</comment>
<keyword evidence="7 8" id="KW-0326">Glycosidase</keyword>
<organism evidence="12 13">
    <name type="scientific">Aspergillus pseudonomiae</name>
    <dbReference type="NCBI Taxonomy" id="1506151"/>
    <lineage>
        <taxon>Eukaryota</taxon>
        <taxon>Fungi</taxon>
        <taxon>Dikarya</taxon>
        <taxon>Ascomycota</taxon>
        <taxon>Pezizomycotina</taxon>
        <taxon>Eurotiomycetes</taxon>
        <taxon>Eurotiomycetidae</taxon>
        <taxon>Eurotiales</taxon>
        <taxon>Aspergillaceae</taxon>
        <taxon>Aspergillus</taxon>
        <taxon>Aspergillus subgen. Circumdati</taxon>
    </lineage>
</organism>
<dbReference type="PIRSF" id="PIRSF026534">
    <property type="entry name" value="Endo_alpha-L-arabinosidase"/>
    <property type="match status" value="1"/>
</dbReference>
<evidence type="ECO:0000256" key="11">
    <source>
        <dbReference type="SAM" id="SignalP"/>
    </source>
</evidence>
<dbReference type="GeneID" id="43673817"/>
<dbReference type="GO" id="GO:0046558">
    <property type="term" value="F:arabinan endo-1,5-alpha-L-arabinosidase activity"/>
    <property type="evidence" value="ECO:0007669"/>
    <property type="project" value="UniProtKB-EC"/>
</dbReference>
<evidence type="ECO:0000313" key="12">
    <source>
        <dbReference type="EMBL" id="KAE8397339.1"/>
    </source>
</evidence>
<evidence type="ECO:0000256" key="7">
    <source>
        <dbReference type="ARBA" id="ARBA00023295"/>
    </source>
</evidence>
<evidence type="ECO:0000256" key="5">
    <source>
        <dbReference type="ARBA" id="ARBA00022729"/>
    </source>
</evidence>
<dbReference type="PANTHER" id="PTHR43301:SF3">
    <property type="entry name" value="ARABINAN ENDO-1,5-ALPHA-L-ARABINOSIDASE A-RELATED"/>
    <property type="match status" value="1"/>
</dbReference>
<evidence type="ECO:0000256" key="3">
    <source>
        <dbReference type="ARBA" id="ARBA00009865"/>
    </source>
</evidence>
<dbReference type="PANTHER" id="PTHR43301">
    <property type="entry name" value="ARABINAN ENDO-1,5-ALPHA-L-ARABINOSIDASE"/>
    <property type="match status" value="1"/>
</dbReference>
<dbReference type="RefSeq" id="XP_031934658.1">
    <property type="nucleotide sequence ID" value="XM_032089126.1"/>
</dbReference>
<protein>
    <recommendedName>
        <fullName evidence="4 8">Arabinan endo-1,5-alpha-L-arabinosidase</fullName>
        <ecNumber evidence="4 8">3.2.1.99</ecNumber>
    </recommendedName>
</protein>
<comment type="similarity">
    <text evidence="3 8">Belongs to the glycosyl hydrolase 43 family.</text>
</comment>
<feature type="active site" description="Proton acceptor" evidence="9">
    <location>
        <position position="33"/>
    </location>
</feature>
<keyword evidence="13" id="KW-1185">Reference proteome</keyword>
<feature type="site" description="Important for catalytic activity, responsible for pKa modulation of the active site Glu and correct orientation of both the proton donor and substrate" evidence="10">
    <location>
        <position position="159"/>
    </location>
</feature>
<reference evidence="12 13" key="1">
    <citation type="submission" date="2019-04" db="EMBL/GenBank/DDBJ databases">
        <authorList>
            <consortium name="DOE Joint Genome Institute"/>
            <person name="Mondo S."/>
            <person name="Kjaerbolling I."/>
            <person name="Vesth T."/>
            <person name="Frisvad J.C."/>
            <person name="Nybo J.L."/>
            <person name="Theobald S."/>
            <person name="Kildgaard S."/>
            <person name="Isbrandt T."/>
            <person name="Kuo A."/>
            <person name="Sato A."/>
            <person name="Lyhne E.K."/>
            <person name="Kogle M.E."/>
            <person name="Wiebenga A."/>
            <person name="Kun R.S."/>
            <person name="Lubbers R.J."/>
            <person name="Makela M.R."/>
            <person name="Barry K."/>
            <person name="Chovatia M."/>
            <person name="Clum A."/>
            <person name="Daum C."/>
            <person name="Haridas S."/>
            <person name="He G."/>
            <person name="LaButti K."/>
            <person name="Lipzen A."/>
            <person name="Riley R."/>
            <person name="Salamov A."/>
            <person name="Simmons B.A."/>
            <person name="Magnuson J.K."/>
            <person name="Henrissat B."/>
            <person name="Mortensen U.H."/>
            <person name="Larsen T.O."/>
            <person name="Devries R.P."/>
            <person name="Grigoriev I.V."/>
            <person name="Machida M."/>
            <person name="Baker S.E."/>
            <person name="Andersen M.R."/>
            <person name="Cantor M.N."/>
            <person name="Hua S.X."/>
        </authorList>
    </citation>
    <scope>NUCLEOTIDE SEQUENCE [LARGE SCALE GENOMIC DNA]</scope>
    <source>
        <strain evidence="12 13">CBS 119388</strain>
    </source>
</reference>
<accession>A0A5N7CTN7</accession>
<dbReference type="InterPro" id="IPR023296">
    <property type="entry name" value="Glyco_hydro_beta-prop_sf"/>
</dbReference>
<evidence type="ECO:0000256" key="4">
    <source>
        <dbReference type="ARBA" id="ARBA00012586"/>
    </source>
</evidence>
<dbReference type="InterPro" id="IPR050727">
    <property type="entry name" value="GH43_arabinanases"/>
</dbReference>
<dbReference type="Gene3D" id="2.115.10.20">
    <property type="entry name" value="Glycosyl hydrolase domain, family 43"/>
    <property type="match status" value="1"/>
</dbReference>
<sequence length="331" mass="35341">MYLSSVLATSLLVALAHGYGAPGACSGACNIHDPSLIQRESDGTYFRFSTGNRISYATASSIEGPWTPVGSILPDGSSINLPGNDDLWPRELTVNFEPQAPDAQIVSGVYHVYYTVSTFGTQNSAIGLATSDTMNEGTWTDHGSTGIRSDSSKPYNAIDANLFNDNGNYLMSFGSFWQNIFQAPMNSAATSVASASYNIAFDPAGTHAVEGPYLYRYGDYYYLFYSVGICCGYDGSMPAPGEEYKIKVCRSSSATGDFVDANGVACTNGGGTVVLESHDNVYGPGGQGVFTDPDLGPVLYYHYVDTNVGYADGQKLFGWNVIDFSSGWPVV</sequence>
<name>A0A5N7CTN7_9EURO</name>
<dbReference type="OrthoDB" id="195678at2759"/>
<evidence type="ECO:0000256" key="8">
    <source>
        <dbReference type="PIRNR" id="PIRNR026534"/>
    </source>
</evidence>
<feature type="active site" description="Proton donor" evidence="9">
    <location>
        <position position="210"/>
    </location>
</feature>
<evidence type="ECO:0000256" key="1">
    <source>
        <dbReference type="ARBA" id="ARBA00000375"/>
    </source>
</evidence>
<dbReference type="SUPFAM" id="SSF75005">
    <property type="entry name" value="Arabinanase/levansucrase/invertase"/>
    <property type="match status" value="1"/>
</dbReference>
<dbReference type="AlphaFoldDB" id="A0A5N7CTN7"/>
<dbReference type="CDD" id="cd18831">
    <property type="entry name" value="GH43_AnAbnA-like"/>
    <property type="match status" value="1"/>
</dbReference>
<dbReference type="FunFam" id="2.115.10.20:FF:000005">
    <property type="entry name" value="Arabinan endo-1,5-alpha-L-arabinosidase"/>
    <property type="match status" value="1"/>
</dbReference>
<gene>
    <name evidence="12" type="ORF">BDV37DRAFT_292176</name>
</gene>
<dbReference type="EMBL" id="ML736901">
    <property type="protein sequence ID" value="KAE8397339.1"/>
    <property type="molecule type" value="Genomic_DNA"/>
</dbReference>
<dbReference type="Pfam" id="PF04616">
    <property type="entry name" value="Glyco_hydro_43"/>
    <property type="match status" value="1"/>
</dbReference>
<dbReference type="EC" id="3.2.1.99" evidence="4 8"/>
<feature type="chain" id="PRO_5024886942" description="Arabinan endo-1,5-alpha-L-arabinosidase" evidence="11">
    <location>
        <begin position="19"/>
        <end position="331"/>
    </location>
</feature>
<evidence type="ECO:0000256" key="10">
    <source>
        <dbReference type="PIRSR" id="PIRSR606710-2"/>
    </source>
</evidence>
<dbReference type="GO" id="GO:0031222">
    <property type="term" value="P:arabinan catabolic process"/>
    <property type="evidence" value="ECO:0007669"/>
    <property type="project" value="UniProtKB-UniPathway"/>
</dbReference>
<evidence type="ECO:0000256" key="2">
    <source>
        <dbReference type="ARBA" id="ARBA00004834"/>
    </source>
</evidence>
<evidence type="ECO:0000313" key="13">
    <source>
        <dbReference type="Proteomes" id="UP000325579"/>
    </source>
</evidence>
<keyword evidence="6 8" id="KW-0378">Hydrolase</keyword>
<dbReference type="InterPro" id="IPR006710">
    <property type="entry name" value="Glyco_hydro_43"/>
</dbReference>